<keyword evidence="3" id="KW-1185">Reference proteome</keyword>
<accession>A0A1M5BRT0</accession>
<proteinExistence type="predicted"/>
<sequence>MFFNCKIRVVFIYYINRDLWYIETKNKKPKKKNKKIFKNGVTFVTFVTLQRIIN</sequence>
<dbReference type="STRING" id="1346286.SAMN05444362_106164"/>
<reference evidence="3" key="1">
    <citation type="submission" date="2016-11" db="EMBL/GenBank/DDBJ databases">
        <authorList>
            <person name="Varghese N."/>
            <person name="Submissions S."/>
        </authorList>
    </citation>
    <scope>NUCLEOTIDE SEQUENCE [LARGE SCALE GENOMIC DNA]</scope>
    <source>
        <strain evidence="3">DSM 27370</strain>
    </source>
</reference>
<gene>
    <name evidence="2" type="ORF">SAMN05444362_106164</name>
</gene>
<evidence type="ECO:0000256" key="1">
    <source>
        <dbReference type="SAM" id="Phobius"/>
    </source>
</evidence>
<keyword evidence="1" id="KW-0472">Membrane</keyword>
<feature type="transmembrane region" description="Helical" evidence="1">
    <location>
        <begin position="36"/>
        <end position="53"/>
    </location>
</feature>
<evidence type="ECO:0000313" key="2">
    <source>
        <dbReference type="EMBL" id="SHF44977.1"/>
    </source>
</evidence>
<dbReference type="EMBL" id="FQUC01000006">
    <property type="protein sequence ID" value="SHF44977.1"/>
    <property type="molecule type" value="Genomic_DNA"/>
</dbReference>
<keyword evidence="1" id="KW-0812">Transmembrane</keyword>
<protein>
    <submittedName>
        <fullName evidence="2">Uncharacterized protein</fullName>
    </submittedName>
</protein>
<evidence type="ECO:0000313" key="3">
    <source>
        <dbReference type="Proteomes" id="UP000184480"/>
    </source>
</evidence>
<keyword evidence="1" id="KW-1133">Transmembrane helix</keyword>
<organism evidence="2 3">
    <name type="scientific">Dysgonomonas macrotermitis</name>
    <dbReference type="NCBI Taxonomy" id="1346286"/>
    <lineage>
        <taxon>Bacteria</taxon>
        <taxon>Pseudomonadati</taxon>
        <taxon>Bacteroidota</taxon>
        <taxon>Bacteroidia</taxon>
        <taxon>Bacteroidales</taxon>
        <taxon>Dysgonomonadaceae</taxon>
        <taxon>Dysgonomonas</taxon>
    </lineage>
</organism>
<dbReference type="Proteomes" id="UP000184480">
    <property type="component" value="Unassembled WGS sequence"/>
</dbReference>
<dbReference type="AlphaFoldDB" id="A0A1M5BRT0"/>
<name>A0A1M5BRT0_9BACT</name>